<proteinExistence type="predicted"/>
<dbReference type="PROSITE" id="PS50059">
    <property type="entry name" value="FKBP_PPIASE"/>
    <property type="match status" value="1"/>
</dbReference>
<keyword evidence="3 5" id="KW-0697">Rotamase</keyword>
<feature type="domain" description="PPIase FKBP-type" evidence="7">
    <location>
        <begin position="548"/>
        <end position="649"/>
    </location>
</feature>
<evidence type="ECO:0000256" key="2">
    <source>
        <dbReference type="ARBA" id="ARBA00013194"/>
    </source>
</evidence>
<dbReference type="AlphaFoldDB" id="A0A834LBB9"/>
<feature type="compositionally biased region" description="Basic and acidic residues" evidence="6">
    <location>
        <begin position="353"/>
        <end position="386"/>
    </location>
</feature>
<feature type="compositionally biased region" description="Acidic residues" evidence="6">
    <location>
        <begin position="128"/>
        <end position="140"/>
    </location>
</feature>
<organism evidence="8 9">
    <name type="scientific">Rhododendron simsii</name>
    <name type="common">Sims's rhododendron</name>
    <dbReference type="NCBI Taxonomy" id="118357"/>
    <lineage>
        <taxon>Eukaryota</taxon>
        <taxon>Viridiplantae</taxon>
        <taxon>Streptophyta</taxon>
        <taxon>Embryophyta</taxon>
        <taxon>Tracheophyta</taxon>
        <taxon>Spermatophyta</taxon>
        <taxon>Magnoliopsida</taxon>
        <taxon>eudicotyledons</taxon>
        <taxon>Gunneridae</taxon>
        <taxon>Pentapetalae</taxon>
        <taxon>asterids</taxon>
        <taxon>Ericales</taxon>
        <taxon>Ericaceae</taxon>
        <taxon>Ericoideae</taxon>
        <taxon>Rhodoreae</taxon>
        <taxon>Rhododendron</taxon>
    </lineage>
</organism>
<evidence type="ECO:0000256" key="4">
    <source>
        <dbReference type="ARBA" id="ARBA00023235"/>
    </source>
</evidence>
<dbReference type="InterPro" id="IPR046357">
    <property type="entry name" value="PPIase_dom_sf"/>
</dbReference>
<feature type="compositionally biased region" description="Basic and acidic residues" evidence="6">
    <location>
        <begin position="430"/>
        <end position="459"/>
    </location>
</feature>
<feature type="region of interest" description="Disordered" evidence="6">
    <location>
        <begin position="327"/>
        <end position="491"/>
    </location>
</feature>
<dbReference type="SUPFAM" id="SSF54534">
    <property type="entry name" value="FKBP-like"/>
    <property type="match status" value="1"/>
</dbReference>
<dbReference type="Pfam" id="PF17800">
    <property type="entry name" value="NPL"/>
    <property type="match status" value="1"/>
</dbReference>
<dbReference type="GO" id="GO:0003755">
    <property type="term" value="F:peptidyl-prolyl cis-trans isomerase activity"/>
    <property type="evidence" value="ECO:0007669"/>
    <property type="project" value="UniProtKB-KW"/>
</dbReference>
<comment type="caution">
    <text evidence="8">The sequence shown here is derived from an EMBL/GenBank/DDBJ whole genome shotgun (WGS) entry which is preliminary data.</text>
</comment>
<dbReference type="EMBL" id="WJXA01000011">
    <property type="protein sequence ID" value="KAF7127135.1"/>
    <property type="molecule type" value="Genomic_DNA"/>
</dbReference>
<sequence length="649" mass="71969">MAFWGVEVKPGKPFTHKFDRGRGRLHISQATLGLGSSTTKSLVQCNVGNKSPVFLCALLPDKTESCHLDVEFEEDDEVIFSVIGPRSVHLTGYFLGSGRHSDPNDDTESYGEDIGNTETDASHHSSDEDGYDDSFIDDGNPDVFPTSPVSNDEVVGDEMLDTKKPKERKGRQKKRLKKKYQSRESDDHCSPRKNIISCFSGLESDDDDKFPISFLGKSRKAKDDGSLAKTEDEGMITINQTNQADPVLVDGESQRGVDLPCSALLHSEVKVPEDGFELKKERRERPSVSKSLEADILNSYDALEDNLQHTEEDTHRVGQDLLVKGVKPNHSLLPSNELGVENHTKSKKKRKERTKEWKTPESGGLKDCETLQDKAEDQKPATDKGSYELLPFSETGSENGGKQKKRRKECAAEGISVEGSANDNNVLEEDTTKQKEDKSEDDHPTSEQDQKFSDIKSVDIDSNQVADGDQPGDKKSKKKKKKSKNQEYKENIDINEPLLPLEGKNRSIKVFEEKNVEAKPSQIRTLSNGLIIEDLGSGKPEGKVAAPGKKITVYYVGKLKENGQTFDSNIGSSPFKFRLGADDIIEGWNVGLDGFILTLVYERFSGMRVGDKRRLIIPPSMGYGSQGAAGENIPPNSWLVYEVELIGVR</sequence>
<dbReference type="Proteomes" id="UP000626092">
    <property type="component" value="Unassembled WGS sequence"/>
</dbReference>
<dbReference type="PANTHER" id="PTHR43811">
    <property type="entry name" value="FKBP-TYPE PEPTIDYL-PROLYL CIS-TRANS ISOMERASE FKPA"/>
    <property type="match status" value="1"/>
</dbReference>
<keyword evidence="4 5" id="KW-0413">Isomerase</keyword>
<evidence type="ECO:0000256" key="3">
    <source>
        <dbReference type="ARBA" id="ARBA00023110"/>
    </source>
</evidence>
<comment type="catalytic activity">
    <reaction evidence="1 5">
        <text>[protein]-peptidylproline (omega=180) = [protein]-peptidylproline (omega=0)</text>
        <dbReference type="Rhea" id="RHEA:16237"/>
        <dbReference type="Rhea" id="RHEA-COMP:10747"/>
        <dbReference type="Rhea" id="RHEA-COMP:10748"/>
        <dbReference type="ChEBI" id="CHEBI:83833"/>
        <dbReference type="ChEBI" id="CHEBI:83834"/>
        <dbReference type="EC" id="5.2.1.8"/>
    </reaction>
</comment>
<evidence type="ECO:0000259" key="7">
    <source>
        <dbReference type="PROSITE" id="PS50059"/>
    </source>
</evidence>
<dbReference type="InterPro" id="IPR041232">
    <property type="entry name" value="NPL"/>
</dbReference>
<dbReference type="Pfam" id="PF00254">
    <property type="entry name" value="FKBP_C"/>
    <property type="match status" value="1"/>
</dbReference>
<evidence type="ECO:0000313" key="8">
    <source>
        <dbReference type="EMBL" id="KAF7127135.1"/>
    </source>
</evidence>
<dbReference type="Gene3D" id="3.10.50.40">
    <property type="match status" value="1"/>
</dbReference>
<protein>
    <recommendedName>
        <fullName evidence="2 5">peptidylprolyl isomerase</fullName>
        <ecNumber evidence="2 5">5.2.1.8</ecNumber>
    </recommendedName>
</protein>
<feature type="compositionally biased region" description="Basic residues" evidence="6">
    <location>
        <begin position="165"/>
        <end position="180"/>
    </location>
</feature>
<reference evidence="8" key="1">
    <citation type="submission" date="2019-11" db="EMBL/GenBank/DDBJ databases">
        <authorList>
            <person name="Liu Y."/>
            <person name="Hou J."/>
            <person name="Li T.-Q."/>
            <person name="Guan C.-H."/>
            <person name="Wu X."/>
            <person name="Wu H.-Z."/>
            <person name="Ling F."/>
            <person name="Zhang R."/>
            <person name="Shi X.-G."/>
            <person name="Ren J.-P."/>
            <person name="Chen E.-F."/>
            <person name="Sun J.-M."/>
        </authorList>
    </citation>
    <scope>NUCLEOTIDE SEQUENCE</scope>
    <source>
        <strain evidence="8">Adult_tree_wgs_1</strain>
        <tissue evidence="8">Leaves</tissue>
    </source>
</reference>
<dbReference type="InterPro" id="IPR001179">
    <property type="entry name" value="PPIase_FKBP_dom"/>
</dbReference>
<evidence type="ECO:0000313" key="9">
    <source>
        <dbReference type="Proteomes" id="UP000626092"/>
    </source>
</evidence>
<evidence type="ECO:0000256" key="1">
    <source>
        <dbReference type="ARBA" id="ARBA00000971"/>
    </source>
</evidence>
<dbReference type="OrthoDB" id="1902587at2759"/>
<name>A0A834LBB9_RHOSS</name>
<evidence type="ECO:0000256" key="6">
    <source>
        <dbReference type="SAM" id="MobiDB-lite"/>
    </source>
</evidence>
<evidence type="ECO:0000256" key="5">
    <source>
        <dbReference type="PROSITE-ProRule" id="PRU00277"/>
    </source>
</evidence>
<dbReference type="Gene3D" id="2.60.120.340">
    <property type="entry name" value="Nucleoplasmin core domain"/>
    <property type="match status" value="1"/>
</dbReference>
<feature type="region of interest" description="Disordered" evidence="6">
    <location>
        <begin position="96"/>
        <end position="189"/>
    </location>
</feature>
<dbReference type="PANTHER" id="PTHR43811:SF48">
    <property type="entry name" value="PEPTIDYL-PROLYL CIS-TRANS ISOMERASE FKBP43"/>
    <property type="match status" value="1"/>
</dbReference>
<gene>
    <name evidence="8" type="ORF">RHSIM_Rhsim11G0052300</name>
</gene>
<keyword evidence="9" id="KW-1185">Reference proteome</keyword>
<dbReference type="EC" id="5.2.1.8" evidence="2 5"/>
<accession>A0A834LBB9</accession>